<evidence type="ECO:0000259" key="4">
    <source>
        <dbReference type="PROSITE" id="PS50110"/>
    </source>
</evidence>
<dbReference type="PANTHER" id="PTHR37299:SF1">
    <property type="entry name" value="STAGE 0 SPORULATION PROTEIN A HOMOLOG"/>
    <property type="match status" value="1"/>
</dbReference>
<evidence type="ECO:0000313" key="7">
    <source>
        <dbReference type="EMBL" id="QQR30420.1"/>
    </source>
</evidence>
<protein>
    <recommendedName>
        <fullName evidence="1">Stage 0 sporulation protein A homolog</fullName>
    </recommendedName>
</protein>
<dbReference type="PROSITE" id="PS50930">
    <property type="entry name" value="HTH_LYTTR"/>
    <property type="match status" value="1"/>
</dbReference>
<evidence type="ECO:0000313" key="6">
    <source>
        <dbReference type="EMBL" id="ASB41148.1"/>
    </source>
</evidence>
<dbReference type="Gene3D" id="3.40.50.2300">
    <property type="match status" value="1"/>
</dbReference>
<dbReference type="Proteomes" id="UP000196710">
    <property type="component" value="Chromosome"/>
</dbReference>
<dbReference type="PANTHER" id="PTHR37299">
    <property type="entry name" value="TRANSCRIPTIONAL REGULATOR-RELATED"/>
    <property type="match status" value="1"/>
</dbReference>
<keyword evidence="6" id="KW-0238">DNA-binding</keyword>
<sequence>MLICDDDSGLLQGLSSLLLDFFSEARLSPPELALYNEGETLLQSELLPGDPRADIAFLDVEMPGLSGIDVGQRLMERNPYLKIFIVTSYADYLDDAMRFHVFRYLSKPIDRERLFRNMRDALTQLSMDTRPIVIETGDGAVTRFADEIMMVEADGRLTLVHTVDNTYPSPRKISHWERALALPSFYMTHRSFLVNMKYVSRFDQSTIDLGSPSGRVCRAYMARRRYKDFKNAYLTYVEVVH</sequence>
<comment type="function">
    <text evidence="2">May play the central regulatory role in sporulation. It may be an element of the effector pathway responsible for the activation of sporulation genes in response to nutritional stress. Spo0A may act in concert with spo0H (a sigma factor) to control the expression of some genes that are critical to the sporulation process.</text>
</comment>
<feature type="modified residue" description="4-aspartylphosphate" evidence="3">
    <location>
        <position position="59"/>
    </location>
</feature>
<dbReference type="SMART" id="SM00448">
    <property type="entry name" value="REC"/>
    <property type="match status" value="1"/>
</dbReference>
<dbReference type="SUPFAM" id="SSF52172">
    <property type="entry name" value="CheY-like"/>
    <property type="match status" value="1"/>
</dbReference>
<organism evidence="7 9">
    <name type="scientific">Acutalibacter muris</name>
    <dbReference type="NCBI Taxonomy" id="1796620"/>
    <lineage>
        <taxon>Bacteria</taxon>
        <taxon>Bacillati</taxon>
        <taxon>Bacillota</taxon>
        <taxon>Clostridia</taxon>
        <taxon>Eubacteriales</taxon>
        <taxon>Acutalibacteraceae</taxon>
        <taxon>Acutalibacter</taxon>
    </lineage>
</organism>
<keyword evidence="3" id="KW-0597">Phosphoprotein</keyword>
<evidence type="ECO:0000256" key="3">
    <source>
        <dbReference type="PROSITE-ProRule" id="PRU00169"/>
    </source>
</evidence>
<feature type="domain" description="HTH LytTR-type" evidence="5">
    <location>
        <begin position="132"/>
        <end position="235"/>
    </location>
</feature>
<proteinExistence type="predicted"/>
<name>A0A1Z2XRR6_9FIRM</name>
<evidence type="ECO:0000313" key="9">
    <source>
        <dbReference type="Proteomes" id="UP000596035"/>
    </source>
</evidence>
<evidence type="ECO:0000256" key="2">
    <source>
        <dbReference type="ARBA" id="ARBA00024867"/>
    </source>
</evidence>
<dbReference type="InterPro" id="IPR011006">
    <property type="entry name" value="CheY-like_superfamily"/>
</dbReference>
<reference evidence="8" key="2">
    <citation type="submission" date="2017-05" db="EMBL/GenBank/DDBJ databases">
        <title>Improved OligoMM genomes.</title>
        <authorList>
            <person name="Garzetti D."/>
        </authorList>
    </citation>
    <scope>NUCLEOTIDE SEQUENCE [LARGE SCALE GENOMIC DNA]</scope>
    <source>
        <strain evidence="8">KB18</strain>
    </source>
</reference>
<dbReference type="RefSeq" id="WP_066540890.1">
    <property type="nucleotide sequence ID" value="NZ_CP021422.1"/>
</dbReference>
<dbReference type="InterPro" id="IPR046947">
    <property type="entry name" value="LytR-like"/>
</dbReference>
<dbReference type="InterPro" id="IPR007492">
    <property type="entry name" value="LytTR_DNA-bd_dom"/>
</dbReference>
<evidence type="ECO:0000259" key="5">
    <source>
        <dbReference type="PROSITE" id="PS50930"/>
    </source>
</evidence>
<accession>A0A1Z2XRR6</accession>
<dbReference type="GO" id="GO:0000156">
    <property type="term" value="F:phosphorelay response regulator activity"/>
    <property type="evidence" value="ECO:0007669"/>
    <property type="project" value="InterPro"/>
</dbReference>
<dbReference type="PROSITE" id="PS50110">
    <property type="entry name" value="RESPONSE_REGULATORY"/>
    <property type="match status" value="1"/>
</dbReference>
<keyword evidence="8" id="KW-1185">Reference proteome</keyword>
<dbReference type="InterPro" id="IPR001789">
    <property type="entry name" value="Sig_transdc_resp-reg_receiver"/>
</dbReference>
<evidence type="ECO:0000313" key="8">
    <source>
        <dbReference type="Proteomes" id="UP000196710"/>
    </source>
</evidence>
<gene>
    <name evidence="6" type="ORF">ADH66_11070</name>
    <name evidence="7" type="ORF">I5Q82_01380</name>
</gene>
<evidence type="ECO:0000256" key="1">
    <source>
        <dbReference type="ARBA" id="ARBA00018672"/>
    </source>
</evidence>
<feature type="domain" description="Response regulatory" evidence="4">
    <location>
        <begin position="1"/>
        <end position="122"/>
    </location>
</feature>
<dbReference type="SMART" id="SM00850">
    <property type="entry name" value="LytTR"/>
    <property type="match status" value="1"/>
</dbReference>
<dbReference type="Pfam" id="PF00072">
    <property type="entry name" value="Response_reg"/>
    <property type="match status" value="1"/>
</dbReference>
<dbReference type="EMBL" id="CP065321">
    <property type="protein sequence ID" value="QQR30420.1"/>
    <property type="molecule type" value="Genomic_DNA"/>
</dbReference>
<dbReference type="Pfam" id="PF04397">
    <property type="entry name" value="LytTR"/>
    <property type="match status" value="1"/>
</dbReference>
<dbReference type="EMBL" id="CP021422">
    <property type="protein sequence ID" value="ASB41148.1"/>
    <property type="molecule type" value="Genomic_DNA"/>
</dbReference>
<reference evidence="7 9" key="3">
    <citation type="submission" date="2020-11" db="EMBL/GenBank/DDBJ databases">
        <title>Closed and high quality bacterial genomes of the OMM12 community.</title>
        <authorList>
            <person name="Marbouty M."/>
            <person name="Lamy-Besnier Q."/>
            <person name="Debarbieux L."/>
            <person name="Koszul R."/>
        </authorList>
    </citation>
    <scope>NUCLEOTIDE SEQUENCE [LARGE SCALE GENOMIC DNA]</scope>
    <source>
        <strain evidence="7 9">KB18</strain>
    </source>
</reference>
<dbReference type="AlphaFoldDB" id="A0A1Z2XRR6"/>
<dbReference type="Gene3D" id="2.40.50.1020">
    <property type="entry name" value="LytTr DNA-binding domain"/>
    <property type="match status" value="1"/>
</dbReference>
<dbReference type="GO" id="GO:0003677">
    <property type="term" value="F:DNA binding"/>
    <property type="evidence" value="ECO:0007669"/>
    <property type="project" value="UniProtKB-KW"/>
</dbReference>
<dbReference type="KEGG" id="amur:ADH66_11070"/>
<reference evidence="6" key="1">
    <citation type="journal article" date="2017" name="Genome Announc.">
        <title>High-Quality Whole-Genome Sequences of the Oligo-Mouse-Microbiota Bacterial Community.</title>
        <authorList>
            <person name="Garzetti D."/>
            <person name="Brugiroux S."/>
            <person name="Bunk B."/>
            <person name="Pukall R."/>
            <person name="McCoy K.D."/>
            <person name="Macpherson A.J."/>
            <person name="Stecher B."/>
        </authorList>
    </citation>
    <scope>NUCLEOTIDE SEQUENCE</scope>
    <source>
        <strain evidence="6">KB18</strain>
    </source>
</reference>
<dbReference type="Proteomes" id="UP000596035">
    <property type="component" value="Chromosome"/>
</dbReference>